<organism evidence="1 2">
    <name type="scientific">Lentzea aerocolonigenes</name>
    <name type="common">Lechevalieria aerocolonigenes</name>
    <name type="synonym">Saccharothrix aerocolonigenes</name>
    <dbReference type="NCBI Taxonomy" id="68170"/>
    <lineage>
        <taxon>Bacteria</taxon>
        <taxon>Bacillati</taxon>
        <taxon>Actinomycetota</taxon>
        <taxon>Actinomycetes</taxon>
        <taxon>Pseudonocardiales</taxon>
        <taxon>Pseudonocardiaceae</taxon>
        <taxon>Lentzea</taxon>
    </lineage>
</organism>
<accession>A0A0F0GD44</accession>
<gene>
    <name evidence="1" type="ORF">UK23_47490</name>
</gene>
<comment type="caution">
    <text evidence="1">The sequence shown here is derived from an EMBL/GenBank/DDBJ whole genome shotgun (WGS) entry which is preliminary data.</text>
</comment>
<protein>
    <submittedName>
        <fullName evidence="1">Uncharacterized protein</fullName>
    </submittedName>
</protein>
<dbReference type="AlphaFoldDB" id="A0A0F0GD44"/>
<dbReference type="Proteomes" id="UP000033393">
    <property type="component" value="Unassembled WGS sequence"/>
</dbReference>
<dbReference type="EMBL" id="JYJG01000583">
    <property type="protein sequence ID" value="KJK33121.1"/>
    <property type="molecule type" value="Genomic_DNA"/>
</dbReference>
<proteinExistence type="predicted"/>
<keyword evidence="2" id="KW-1185">Reference proteome</keyword>
<sequence length="303" mass="34065">MHVLKQRLELNARAAIERALEGAQSEDSFVEFKTQWPIDHGKAARQIAALCNAARGSEAMWIVGVDEKGRYVKGAPAEELSSWWPRVESHFDGVAPGLTTVAFDWAPRRTVVVLSLQTDNAPYVFVTKKEPYSREIPWRSGERTRSARRGEVLELLVPKLDMPGWEFVSARATLSQHSPTLRFEGDLYLETNQPLSLPHHRCHSYATYGLDSETVDLAFSFRTNTRDVRAVERVVRVAEPAVLHVSADADVELDAFQDLWDLHWHLVLGLGLSGDSISTSVRLTTDAVPPNQFTRRVWSALKP</sequence>
<evidence type="ECO:0000313" key="2">
    <source>
        <dbReference type="Proteomes" id="UP000033393"/>
    </source>
</evidence>
<evidence type="ECO:0000313" key="1">
    <source>
        <dbReference type="EMBL" id="KJK33121.1"/>
    </source>
</evidence>
<dbReference type="eggNOG" id="ENOG5034BWE">
    <property type="taxonomic scope" value="Bacteria"/>
</dbReference>
<name>A0A0F0GD44_LENAE</name>
<dbReference type="PATRIC" id="fig|68170.10.peg.3265"/>
<reference evidence="1 2" key="1">
    <citation type="submission" date="2015-02" db="EMBL/GenBank/DDBJ databases">
        <authorList>
            <person name="Ju K.-S."/>
            <person name="Doroghazi J.R."/>
            <person name="Metcalf W."/>
        </authorList>
    </citation>
    <scope>NUCLEOTIDE SEQUENCE [LARGE SCALE GENOMIC DNA]</scope>
    <source>
        <strain evidence="1 2">NRRL B-16140</strain>
    </source>
</reference>